<feature type="region of interest" description="Disordered" evidence="13">
    <location>
        <begin position="109"/>
        <end position="131"/>
    </location>
</feature>
<evidence type="ECO:0000256" key="6">
    <source>
        <dbReference type="ARBA" id="ARBA00022840"/>
    </source>
</evidence>
<dbReference type="CDD" id="cd01366">
    <property type="entry name" value="KISc_C_terminal"/>
    <property type="match status" value="1"/>
</dbReference>
<keyword evidence="8 10" id="KW-0505">Motor protein</keyword>
<feature type="domain" description="Kinesin motor" evidence="14">
    <location>
        <begin position="478"/>
        <end position="828"/>
    </location>
</feature>
<sequence length="841" mass="94452">TRSIPIHTQTCLLSVCIYPAHRVTRTHFVVIELYHRSMPDENQGFSVMDDDCSATAALKQVVSRLPQPASKLSQTPIKPNTPLQDISNNISASIMPPPVPIASVTVLKKRKAPPTDEDSESKRQTLVEKAGQTAKRLPTVTPARMATKRSVSTATIQTKRPPSAASITRPASQQGATRPPSSADAPCIMTRTVAAGVGPKSSRPKWDTKGRLEDMTKWAEETQERLSVKQYELGILEKMVDTERTRVQELEESRAALMAEKAELSSGSDYQRKRIEELKNNLSIEQQERRSEVEALVRKHRAEIVEFQKLHRQELDDTNRSYKVATEDMERTLKNRMEEQRISMSSQIQELKTQTALEKQKLDQEFANKERDLKCLRGENDTLIEEVKRQKNKIASLEKSAFQEQSSSYISLETNGRVLRTRIETLEMSLKTASQEISNLKSELSITSTEKDEAFRKLREEETVRRKLHNQIQELKGNIRVFCRVRPMLHHEKNEESGGAAEIVFPDSHQEGKEIELMGPTAESSLGNVSTKAYPFSFDKVFGPESQNRQVFEEISQLVQSALDGYNVYCTQTALLNRQVCIFAYGQTGSGKTFTMSSPDGMIPLAVRQIYDTASTLKEKGWIYTMEGQFLEIYNETINDLLGKAEEIDKKKHEIRHEPKECKTTITDLTSVVLDNPERLTSLLQQASNNRTVAATKSNERSSRSHSVFILKLVGKNELTGERSEGTLNLVDLAGSERLNHSQSTGERLKETQAINKSLSCLGDVISALGNGKENGHVPYRNSKLTYLLQYSLGGNSKTLMFVNISPKGAHLPETLCSLRFARLVNNTQIGTAKKMQKVPV</sequence>
<evidence type="ECO:0000256" key="10">
    <source>
        <dbReference type="PROSITE-ProRule" id="PRU00283"/>
    </source>
</evidence>
<dbReference type="GO" id="GO:0005524">
    <property type="term" value="F:ATP binding"/>
    <property type="evidence" value="ECO:0007669"/>
    <property type="project" value="UniProtKB-UniRule"/>
</dbReference>
<evidence type="ECO:0000313" key="15">
    <source>
        <dbReference type="EMBL" id="OLL26609.1"/>
    </source>
</evidence>
<keyword evidence="5 10" id="KW-0547">Nucleotide-binding</keyword>
<dbReference type="GO" id="GO:0000743">
    <property type="term" value="P:nuclear migration involved in conjugation with cellular fusion"/>
    <property type="evidence" value="ECO:0007669"/>
    <property type="project" value="EnsemblFungi"/>
</dbReference>
<dbReference type="GO" id="GO:0140642">
    <property type="term" value="P:meiotic spindle formation (spindle phase two)"/>
    <property type="evidence" value="ECO:0007669"/>
    <property type="project" value="EnsemblFungi"/>
</dbReference>
<evidence type="ECO:0000256" key="13">
    <source>
        <dbReference type="SAM" id="MobiDB-lite"/>
    </source>
</evidence>
<feature type="non-terminal residue" evidence="15">
    <location>
        <position position="1"/>
    </location>
</feature>
<dbReference type="GO" id="GO:0031122">
    <property type="term" value="P:cytoplasmic microtubule organization"/>
    <property type="evidence" value="ECO:0007669"/>
    <property type="project" value="EnsemblFungi"/>
</dbReference>
<dbReference type="PROSITE" id="PS00411">
    <property type="entry name" value="KINESIN_MOTOR_1"/>
    <property type="match status" value="1"/>
</dbReference>
<dbReference type="GO" id="GO:0140641">
    <property type="term" value="P:mitotic spindle formation (spindle phase two)"/>
    <property type="evidence" value="ECO:0007669"/>
    <property type="project" value="EnsemblFungi"/>
</dbReference>
<evidence type="ECO:0000256" key="3">
    <source>
        <dbReference type="ARBA" id="ARBA00022490"/>
    </source>
</evidence>
<feature type="coiled-coil region" evidence="12">
    <location>
        <begin position="334"/>
        <end position="478"/>
    </location>
</feature>
<evidence type="ECO:0000256" key="2">
    <source>
        <dbReference type="ARBA" id="ARBA00010899"/>
    </source>
</evidence>
<dbReference type="GO" id="GO:1990810">
    <property type="term" value="P:microtubule anchoring at mitotic spindle pole body"/>
    <property type="evidence" value="ECO:0007669"/>
    <property type="project" value="EnsemblFungi"/>
</dbReference>
<dbReference type="GO" id="GO:0001578">
    <property type="term" value="P:microtubule bundle formation"/>
    <property type="evidence" value="ECO:0007669"/>
    <property type="project" value="EnsemblFungi"/>
</dbReference>
<dbReference type="GO" id="GO:0005634">
    <property type="term" value="C:nucleus"/>
    <property type="evidence" value="ECO:0007669"/>
    <property type="project" value="EnsemblFungi"/>
</dbReference>
<dbReference type="PRINTS" id="PR00380">
    <property type="entry name" value="KINESINHEAVY"/>
</dbReference>
<dbReference type="GO" id="GO:1990537">
    <property type="term" value="C:mitotic spindle polar microtubule"/>
    <property type="evidence" value="ECO:0007669"/>
    <property type="project" value="EnsemblFungi"/>
</dbReference>
<name>A0A1U7LVF6_NEOID</name>
<dbReference type="GO" id="GO:0005872">
    <property type="term" value="C:minus-end kinesin complex"/>
    <property type="evidence" value="ECO:0007669"/>
    <property type="project" value="EnsemblFungi"/>
</dbReference>
<protein>
    <recommendedName>
        <fullName evidence="11">Kinesin-like protein</fullName>
    </recommendedName>
</protein>
<dbReference type="GO" id="GO:0008569">
    <property type="term" value="F:minus-end-directed microtubule motor activity"/>
    <property type="evidence" value="ECO:0007669"/>
    <property type="project" value="EnsemblFungi"/>
</dbReference>
<evidence type="ECO:0000256" key="9">
    <source>
        <dbReference type="ARBA" id="ARBA00023212"/>
    </source>
</evidence>
<feature type="coiled-coil region" evidence="12">
    <location>
        <begin position="233"/>
        <end position="295"/>
    </location>
</feature>
<dbReference type="SUPFAM" id="SSF52540">
    <property type="entry name" value="P-loop containing nucleoside triphosphate hydrolases"/>
    <property type="match status" value="1"/>
</dbReference>
<dbReference type="GO" id="GO:0051256">
    <property type="term" value="P:mitotic spindle midzone assembly"/>
    <property type="evidence" value="ECO:0007669"/>
    <property type="project" value="EnsemblFungi"/>
</dbReference>
<dbReference type="InterPro" id="IPR001752">
    <property type="entry name" value="Kinesin_motor_dom"/>
</dbReference>
<keyword evidence="4 11" id="KW-0493">Microtubule</keyword>
<dbReference type="FunFam" id="3.40.850.10:FF:000065">
    <property type="entry name" value="Kinesin-like protein"/>
    <property type="match status" value="1"/>
</dbReference>
<keyword evidence="7 12" id="KW-0175">Coiled coil</keyword>
<dbReference type="GO" id="GO:1990571">
    <property type="term" value="P:meiotic centromere clustering"/>
    <property type="evidence" value="ECO:0007669"/>
    <property type="project" value="EnsemblFungi"/>
</dbReference>
<dbReference type="GO" id="GO:0031535">
    <property type="term" value="P:plus-end directed microtubule sliding"/>
    <property type="evidence" value="ECO:0007669"/>
    <property type="project" value="EnsemblFungi"/>
</dbReference>
<keyword evidence="6 10" id="KW-0067">ATP-binding</keyword>
<comment type="subcellular location">
    <subcellularLocation>
        <location evidence="1">Cytoplasm</location>
        <location evidence="1">Cytoskeleton</location>
    </subcellularLocation>
</comment>
<dbReference type="PANTHER" id="PTHR47972:SF45">
    <property type="entry name" value="PROTEIN CLARET SEGREGATIONAL"/>
    <property type="match status" value="1"/>
</dbReference>
<dbReference type="PANTHER" id="PTHR47972">
    <property type="entry name" value="KINESIN-LIKE PROTEIN KLP-3"/>
    <property type="match status" value="1"/>
</dbReference>
<dbReference type="STRING" id="1198029.A0A1U7LVF6"/>
<keyword evidence="16" id="KW-1185">Reference proteome</keyword>
<evidence type="ECO:0000256" key="12">
    <source>
        <dbReference type="SAM" id="Coils"/>
    </source>
</evidence>
<dbReference type="GO" id="GO:1990942">
    <property type="term" value="P:mitotic metaphase chromosome recapture"/>
    <property type="evidence" value="ECO:0007669"/>
    <property type="project" value="EnsemblFungi"/>
</dbReference>
<organism evidence="15 16">
    <name type="scientific">Neolecta irregularis (strain DAH-3)</name>
    <dbReference type="NCBI Taxonomy" id="1198029"/>
    <lineage>
        <taxon>Eukaryota</taxon>
        <taxon>Fungi</taxon>
        <taxon>Dikarya</taxon>
        <taxon>Ascomycota</taxon>
        <taxon>Taphrinomycotina</taxon>
        <taxon>Neolectales</taxon>
        <taxon>Neolectaceae</taxon>
        <taxon>Neolecta</taxon>
    </lineage>
</organism>
<dbReference type="Gene3D" id="3.40.850.10">
    <property type="entry name" value="Kinesin motor domain"/>
    <property type="match status" value="1"/>
</dbReference>
<dbReference type="InterPro" id="IPR027640">
    <property type="entry name" value="Kinesin-like_fam"/>
</dbReference>
<keyword evidence="9" id="KW-0206">Cytoskeleton</keyword>
<dbReference type="OrthoDB" id="3176171at2759"/>
<keyword evidence="3" id="KW-0963">Cytoplasm</keyword>
<dbReference type="Proteomes" id="UP000186594">
    <property type="component" value="Unassembled WGS sequence"/>
</dbReference>
<evidence type="ECO:0000256" key="1">
    <source>
        <dbReference type="ARBA" id="ARBA00004245"/>
    </source>
</evidence>
<evidence type="ECO:0000256" key="7">
    <source>
        <dbReference type="ARBA" id="ARBA00023054"/>
    </source>
</evidence>
<dbReference type="Pfam" id="PF00225">
    <property type="entry name" value="Kinesin"/>
    <property type="match status" value="1"/>
</dbReference>
<dbReference type="GO" id="GO:0035371">
    <property type="term" value="C:microtubule plus-end"/>
    <property type="evidence" value="ECO:0007669"/>
    <property type="project" value="EnsemblFungi"/>
</dbReference>
<dbReference type="GO" id="GO:0030951">
    <property type="term" value="P:establishment or maintenance of microtubule cytoskeleton polarity"/>
    <property type="evidence" value="ECO:0007669"/>
    <property type="project" value="EnsemblFungi"/>
</dbReference>
<dbReference type="GO" id="GO:0036449">
    <property type="term" value="C:microtubule minus-end"/>
    <property type="evidence" value="ECO:0007669"/>
    <property type="project" value="EnsemblFungi"/>
</dbReference>
<accession>A0A1U7LVF6</accession>
<dbReference type="AlphaFoldDB" id="A0A1U7LVF6"/>
<dbReference type="PROSITE" id="PS50067">
    <property type="entry name" value="KINESIN_MOTOR_2"/>
    <property type="match status" value="1"/>
</dbReference>
<feature type="compositionally biased region" description="Polar residues" evidence="13">
    <location>
        <begin position="149"/>
        <end position="180"/>
    </location>
</feature>
<dbReference type="SMART" id="SM00129">
    <property type="entry name" value="KISc"/>
    <property type="match status" value="1"/>
</dbReference>
<dbReference type="InterPro" id="IPR036961">
    <property type="entry name" value="Kinesin_motor_dom_sf"/>
</dbReference>
<dbReference type="GO" id="GO:0000235">
    <property type="term" value="C:astral microtubule"/>
    <property type="evidence" value="ECO:0007669"/>
    <property type="project" value="EnsemblFungi"/>
</dbReference>
<dbReference type="GO" id="GO:0000742">
    <property type="term" value="P:karyogamy involved in conjugation with cellular fusion"/>
    <property type="evidence" value="ECO:0007669"/>
    <property type="project" value="EnsemblFungi"/>
</dbReference>
<feature type="binding site" evidence="10">
    <location>
        <begin position="586"/>
        <end position="593"/>
    </location>
    <ligand>
        <name>ATP</name>
        <dbReference type="ChEBI" id="CHEBI:30616"/>
    </ligand>
</feature>
<dbReference type="EMBL" id="LXFE01000157">
    <property type="protein sequence ID" value="OLL26609.1"/>
    <property type="molecule type" value="Genomic_DNA"/>
</dbReference>
<evidence type="ECO:0000256" key="8">
    <source>
        <dbReference type="ARBA" id="ARBA00023175"/>
    </source>
</evidence>
<dbReference type="GO" id="GO:0000776">
    <property type="term" value="C:kinetochore"/>
    <property type="evidence" value="ECO:0007669"/>
    <property type="project" value="EnsemblFungi"/>
</dbReference>
<comment type="similarity">
    <text evidence="2">Belongs to the TRAFAC class myosin-kinesin ATPase superfamily. Kinesin family. KIN-14 subfamily.</text>
</comment>
<dbReference type="InterPro" id="IPR019821">
    <property type="entry name" value="Kinesin_motor_CS"/>
</dbReference>
<gene>
    <name evidence="15" type="ORF">NEOLI_000061</name>
</gene>
<evidence type="ECO:0000313" key="16">
    <source>
        <dbReference type="Proteomes" id="UP000186594"/>
    </source>
</evidence>
<dbReference type="GO" id="GO:0008017">
    <property type="term" value="F:microtubule binding"/>
    <property type="evidence" value="ECO:0007669"/>
    <property type="project" value="EnsemblFungi"/>
</dbReference>
<proteinExistence type="inferred from homology"/>
<reference evidence="15 16" key="1">
    <citation type="submission" date="2016-04" db="EMBL/GenBank/DDBJ databases">
        <title>Evolutionary innovation and constraint leading to complex multicellularity in the Ascomycota.</title>
        <authorList>
            <person name="Cisse O."/>
            <person name="Nguyen A."/>
            <person name="Hewitt D.A."/>
            <person name="Jedd G."/>
            <person name="Stajich J.E."/>
        </authorList>
    </citation>
    <scope>NUCLEOTIDE SEQUENCE [LARGE SCALE GENOMIC DNA]</scope>
    <source>
        <strain evidence="15 16">DAH-3</strain>
    </source>
</reference>
<dbReference type="InterPro" id="IPR027417">
    <property type="entry name" value="P-loop_NTPase"/>
</dbReference>
<dbReference type="GO" id="GO:0031534">
    <property type="term" value="P:minus-end directed microtubule sliding"/>
    <property type="evidence" value="ECO:0007669"/>
    <property type="project" value="EnsemblFungi"/>
</dbReference>
<dbReference type="GO" id="GO:0090561">
    <property type="term" value="P:nuclear migration during mitotic telophase"/>
    <property type="evidence" value="ECO:0007669"/>
    <property type="project" value="EnsemblFungi"/>
</dbReference>
<dbReference type="GO" id="GO:0090619">
    <property type="term" value="C:meiotic spindle pole"/>
    <property type="evidence" value="ECO:0007669"/>
    <property type="project" value="EnsemblFungi"/>
</dbReference>
<feature type="region of interest" description="Disordered" evidence="13">
    <location>
        <begin position="144"/>
        <end position="185"/>
    </location>
</feature>
<evidence type="ECO:0000256" key="11">
    <source>
        <dbReference type="RuleBase" id="RU000394"/>
    </source>
</evidence>
<comment type="caution">
    <text evidence="15">The sequence shown here is derived from an EMBL/GenBank/DDBJ whole genome shotgun (WGS) entry which is preliminary data.</text>
</comment>
<evidence type="ECO:0000256" key="4">
    <source>
        <dbReference type="ARBA" id="ARBA00022701"/>
    </source>
</evidence>
<evidence type="ECO:0000259" key="14">
    <source>
        <dbReference type="PROSITE" id="PS50067"/>
    </source>
</evidence>
<evidence type="ECO:0000256" key="5">
    <source>
        <dbReference type="ARBA" id="ARBA00022741"/>
    </source>
</evidence>
<dbReference type="GO" id="GO:0055028">
    <property type="term" value="C:cortical microtubule"/>
    <property type="evidence" value="ECO:0007669"/>
    <property type="project" value="EnsemblFungi"/>
</dbReference>